<evidence type="ECO:0000256" key="1">
    <source>
        <dbReference type="SAM" id="MobiDB-lite"/>
    </source>
</evidence>
<dbReference type="Gene3D" id="2.60.40.1190">
    <property type="match status" value="1"/>
</dbReference>
<dbReference type="GO" id="GO:0030246">
    <property type="term" value="F:carbohydrate binding"/>
    <property type="evidence" value="ECO:0007669"/>
    <property type="project" value="InterPro"/>
</dbReference>
<reference evidence="3 4" key="1">
    <citation type="submission" date="2007-01" db="EMBL/GenBank/DDBJ databases">
        <authorList>
            <person name="Haygood M."/>
            <person name="Podell S."/>
            <person name="Anderson C."/>
            <person name="Hopkinson B."/>
            <person name="Roe K."/>
            <person name="Barbeau K."/>
            <person name="Gaasterland T."/>
            <person name="Ferriera S."/>
            <person name="Johnson J."/>
            <person name="Kravitz S."/>
            <person name="Beeson K."/>
            <person name="Sutton G."/>
            <person name="Rogers Y.-H."/>
            <person name="Friedman R."/>
            <person name="Frazier M."/>
            <person name="Venter J.C."/>
        </authorList>
    </citation>
    <scope>NUCLEOTIDE SEQUENCE [LARGE SCALE GENOMIC DNA]</scope>
    <source>
        <strain evidence="3 4">ATCC 23134</strain>
    </source>
</reference>
<gene>
    <name evidence="3" type="ORF">M23134_05381</name>
</gene>
<dbReference type="EMBL" id="AAWS01000008">
    <property type="protein sequence ID" value="EAY30048.1"/>
    <property type="molecule type" value="Genomic_DNA"/>
</dbReference>
<name>A1ZHP1_MICM2</name>
<dbReference type="Proteomes" id="UP000004095">
    <property type="component" value="Unassembled WGS sequence"/>
</dbReference>
<dbReference type="CDD" id="cd09618">
    <property type="entry name" value="CBM9_like_2"/>
    <property type="match status" value="1"/>
</dbReference>
<evidence type="ECO:0000313" key="3">
    <source>
        <dbReference type="EMBL" id="EAY30048.1"/>
    </source>
</evidence>
<dbReference type="GO" id="GO:0016052">
    <property type="term" value="P:carbohydrate catabolic process"/>
    <property type="evidence" value="ECO:0007669"/>
    <property type="project" value="InterPro"/>
</dbReference>
<feature type="region of interest" description="Disordered" evidence="1">
    <location>
        <begin position="1"/>
        <end position="23"/>
    </location>
</feature>
<dbReference type="GO" id="GO:0004553">
    <property type="term" value="F:hydrolase activity, hydrolyzing O-glycosyl compounds"/>
    <property type="evidence" value="ECO:0007669"/>
    <property type="project" value="InterPro"/>
</dbReference>
<keyword evidence="4" id="KW-1185">Reference proteome</keyword>
<organism evidence="3 4">
    <name type="scientific">Microscilla marina ATCC 23134</name>
    <dbReference type="NCBI Taxonomy" id="313606"/>
    <lineage>
        <taxon>Bacteria</taxon>
        <taxon>Pseudomonadati</taxon>
        <taxon>Bacteroidota</taxon>
        <taxon>Cytophagia</taxon>
        <taxon>Cytophagales</taxon>
        <taxon>Microscillaceae</taxon>
        <taxon>Microscilla</taxon>
    </lineage>
</organism>
<accession>A1ZHP1</accession>
<keyword evidence="3" id="KW-0378">Hydrolase</keyword>
<evidence type="ECO:0000259" key="2">
    <source>
        <dbReference type="Pfam" id="PF06452"/>
    </source>
</evidence>
<proteinExistence type="predicted"/>
<protein>
    <submittedName>
        <fullName evidence="3">Putative membrane associated hydrolase</fullName>
    </submittedName>
</protein>
<dbReference type="InterPro" id="IPR010502">
    <property type="entry name" value="Carb-bd_dom_fam9"/>
</dbReference>
<dbReference type="OrthoDB" id="9786766at2"/>
<dbReference type="Pfam" id="PF06452">
    <property type="entry name" value="CBM9_1"/>
    <property type="match status" value="1"/>
</dbReference>
<comment type="caution">
    <text evidence="3">The sequence shown here is derived from an EMBL/GenBank/DDBJ whole genome shotgun (WGS) entry which is preliminary data.</text>
</comment>
<dbReference type="eggNOG" id="COG2091">
    <property type="taxonomic scope" value="Bacteria"/>
</dbReference>
<dbReference type="AlphaFoldDB" id="A1ZHP1"/>
<sequence length="214" mass="24893">MSGFGKPPKKKKPNSLQATKISKRPRIDGVLNEKIWSNDSHFFEGNFIQLRPNNGAKSAQKTRVKIVYDDFAIYVAAKLYDNEPGKISRELGPRDGRGKNTDMFGIALDTYHNRQNAFFFMVTAAGVQLDMFNTPQNEDYNWNAVWQSAVKITKEGWVVELEIPYSALRFPKKEVQNWGINFYREIRRTREESFWNRVDPSVAPTFRTYVRENK</sequence>
<dbReference type="SUPFAM" id="SSF49344">
    <property type="entry name" value="CBD9-like"/>
    <property type="match status" value="1"/>
</dbReference>
<feature type="domain" description="Carbohydrate-binding" evidence="2">
    <location>
        <begin position="27"/>
        <end position="181"/>
    </location>
</feature>
<evidence type="ECO:0000313" key="4">
    <source>
        <dbReference type="Proteomes" id="UP000004095"/>
    </source>
</evidence>